<dbReference type="EMBL" id="JAGDQJ010000043">
    <property type="protein sequence ID" value="MBO1628360.1"/>
    <property type="molecule type" value="Genomic_DNA"/>
</dbReference>
<dbReference type="InterPro" id="IPR002109">
    <property type="entry name" value="Glutaredoxin"/>
</dbReference>
<keyword evidence="3" id="KW-1185">Reference proteome</keyword>
<comment type="caution">
    <text evidence="2">The sequence shown here is derived from an EMBL/GenBank/DDBJ whole genome shotgun (WGS) entry which is preliminary data.</text>
</comment>
<sequence length="81" mass="9571">MTKEITLYGNDRCQHCVKAKAWLEGNSIPFTMKDTSIKENHDEFLQYNEQGIPLLIIKDQEKQTEEKQMGFSPESFEKRFK</sequence>
<evidence type="ECO:0000259" key="1">
    <source>
        <dbReference type="Pfam" id="PF00462"/>
    </source>
</evidence>
<dbReference type="SUPFAM" id="SSF52833">
    <property type="entry name" value="Thioredoxin-like"/>
    <property type="match status" value="1"/>
</dbReference>
<dbReference type="Proteomes" id="UP000677611">
    <property type="component" value="Unassembled WGS sequence"/>
</dbReference>
<protein>
    <submittedName>
        <fullName evidence="2">Glutaredoxin family protein</fullName>
    </submittedName>
</protein>
<evidence type="ECO:0000313" key="2">
    <source>
        <dbReference type="EMBL" id="MBO1628360.1"/>
    </source>
</evidence>
<feature type="domain" description="Glutaredoxin" evidence="1">
    <location>
        <begin position="5"/>
        <end position="60"/>
    </location>
</feature>
<evidence type="ECO:0000313" key="3">
    <source>
        <dbReference type="Proteomes" id="UP000677611"/>
    </source>
</evidence>
<proteinExistence type="predicted"/>
<dbReference type="Gene3D" id="3.40.30.10">
    <property type="entry name" value="Glutaredoxin"/>
    <property type="match status" value="1"/>
</dbReference>
<dbReference type="InterPro" id="IPR036249">
    <property type="entry name" value="Thioredoxin-like_sf"/>
</dbReference>
<dbReference type="PROSITE" id="PS51354">
    <property type="entry name" value="GLUTAREDOXIN_2"/>
    <property type="match status" value="1"/>
</dbReference>
<reference evidence="2 3" key="1">
    <citation type="submission" date="2021-03" db="EMBL/GenBank/DDBJ databases">
        <title>Identification of novel Bacillus strains.</title>
        <authorList>
            <person name="Xiao Z."/>
            <person name="Li Y."/>
            <person name="Shen J."/>
        </authorList>
    </citation>
    <scope>NUCLEOTIDE SEQUENCE [LARGE SCALE GENOMIC DNA]</scope>
    <source>
        <strain evidence="2 3">SY8</strain>
    </source>
</reference>
<accession>A0ABS3P5G7</accession>
<name>A0ABS3P5G7_9BACI</name>
<dbReference type="CDD" id="cd02976">
    <property type="entry name" value="NrdH"/>
    <property type="match status" value="1"/>
</dbReference>
<gene>
    <name evidence="2" type="ORF">J4P90_24805</name>
</gene>
<organism evidence="2 3">
    <name type="scientific">Bacillus arachidis</name>
    <dbReference type="NCBI Taxonomy" id="2819290"/>
    <lineage>
        <taxon>Bacteria</taxon>
        <taxon>Bacillati</taxon>
        <taxon>Bacillota</taxon>
        <taxon>Bacilli</taxon>
        <taxon>Bacillales</taxon>
        <taxon>Bacillaceae</taxon>
        <taxon>Bacillus</taxon>
    </lineage>
</organism>
<dbReference type="Pfam" id="PF00462">
    <property type="entry name" value="Glutaredoxin"/>
    <property type="match status" value="1"/>
</dbReference>
<dbReference type="RefSeq" id="WP_208019405.1">
    <property type="nucleotide sequence ID" value="NZ_JAGDQJ010000043.1"/>
</dbReference>